<organism evidence="3 4">
    <name type="scientific">Aquicella lusitana</name>
    <dbReference type="NCBI Taxonomy" id="254246"/>
    <lineage>
        <taxon>Bacteria</taxon>
        <taxon>Pseudomonadati</taxon>
        <taxon>Pseudomonadota</taxon>
        <taxon>Gammaproteobacteria</taxon>
        <taxon>Legionellales</taxon>
        <taxon>Coxiellaceae</taxon>
        <taxon>Aquicella</taxon>
    </lineage>
</organism>
<protein>
    <recommendedName>
        <fullName evidence="2">Toxin co-regulated pilus biosynthesis protein Q C-terminal domain-containing protein</fullName>
    </recommendedName>
</protein>
<feature type="domain" description="Toxin co-regulated pilus biosynthesis protein Q C-terminal" evidence="2">
    <location>
        <begin position="74"/>
        <end position="141"/>
    </location>
</feature>
<name>A0A370GVD5_9COXI</name>
<evidence type="ECO:0000313" key="3">
    <source>
        <dbReference type="EMBL" id="RDI46534.1"/>
    </source>
</evidence>
<dbReference type="AlphaFoldDB" id="A0A370GVD5"/>
<proteinExistence type="predicted"/>
<evidence type="ECO:0000313" key="4">
    <source>
        <dbReference type="Proteomes" id="UP000254720"/>
    </source>
</evidence>
<sequence>MNIHGLLISAFLFAIPLCATAGWQVERPESAVPRDPFFQAGSQPKTAFVPSSYSGEAFPNQYASLGQPAPVYAVSISGSLKENLERIMSRYHWKVIWKSPYDYNFDGRVTGSSLPNVIEKLLQPFPLQAVMYMSNRTIMITTRTRYRA</sequence>
<reference evidence="3 4" key="1">
    <citation type="submission" date="2018-07" db="EMBL/GenBank/DDBJ databases">
        <title>Genomic Encyclopedia of Type Strains, Phase IV (KMG-IV): sequencing the most valuable type-strain genomes for metagenomic binning, comparative biology and taxonomic classification.</title>
        <authorList>
            <person name="Goeker M."/>
        </authorList>
    </citation>
    <scope>NUCLEOTIDE SEQUENCE [LARGE SCALE GENOMIC DNA]</scope>
    <source>
        <strain evidence="3 4">DSM 16500</strain>
    </source>
</reference>
<keyword evidence="1" id="KW-0732">Signal</keyword>
<gene>
    <name evidence="3" type="ORF">C8D86_10558</name>
</gene>
<feature type="signal peptide" evidence="1">
    <location>
        <begin position="1"/>
        <end position="21"/>
    </location>
</feature>
<dbReference type="EMBL" id="QQAX01000005">
    <property type="protein sequence ID" value="RDI46534.1"/>
    <property type="molecule type" value="Genomic_DNA"/>
</dbReference>
<dbReference type="InterPro" id="IPR018927">
    <property type="entry name" value="Pilus_synth_Q_C"/>
</dbReference>
<feature type="chain" id="PRO_5016604085" description="Toxin co-regulated pilus biosynthesis protein Q C-terminal domain-containing protein" evidence="1">
    <location>
        <begin position="22"/>
        <end position="148"/>
    </location>
</feature>
<accession>A0A370GVD5</accession>
<evidence type="ECO:0000256" key="1">
    <source>
        <dbReference type="SAM" id="SignalP"/>
    </source>
</evidence>
<evidence type="ECO:0000259" key="2">
    <source>
        <dbReference type="Pfam" id="PF10671"/>
    </source>
</evidence>
<comment type="caution">
    <text evidence="3">The sequence shown here is derived from an EMBL/GenBank/DDBJ whole genome shotgun (WGS) entry which is preliminary data.</text>
</comment>
<keyword evidence="4" id="KW-1185">Reference proteome</keyword>
<dbReference type="Proteomes" id="UP000254720">
    <property type="component" value="Unassembled WGS sequence"/>
</dbReference>
<dbReference type="Pfam" id="PF10671">
    <property type="entry name" value="TcpQ"/>
    <property type="match status" value="1"/>
</dbReference>